<evidence type="ECO:0000256" key="1">
    <source>
        <dbReference type="SAM" id="MobiDB-lite"/>
    </source>
</evidence>
<dbReference type="Proteomes" id="UP000476176">
    <property type="component" value="Unassembled WGS sequence"/>
</dbReference>
<evidence type="ECO:0000313" key="7">
    <source>
        <dbReference type="EMBL" id="KAE9275844.1"/>
    </source>
</evidence>
<dbReference type="Pfam" id="PF14223">
    <property type="entry name" value="Retrotran_gag_2"/>
    <property type="match status" value="1"/>
</dbReference>
<reference evidence="8 9" key="1">
    <citation type="submission" date="2018-08" db="EMBL/GenBank/DDBJ databases">
        <title>Genomic investigation of the strawberry pathogen Phytophthora fragariae indicates pathogenicity is determined by transcriptional variation in three key races.</title>
        <authorList>
            <person name="Adams T.M."/>
            <person name="Armitage A.D."/>
            <person name="Sobczyk M.K."/>
            <person name="Bates H.J."/>
            <person name="Dunwell J.M."/>
            <person name="Nellist C.F."/>
            <person name="Harrison R.J."/>
        </authorList>
    </citation>
    <scope>NUCLEOTIDE SEQUENCE [LARGE SCALE GENOMIC DNA]</scope>
    <source>
        <strain evidence="7 9">A4</strain>
        <strain evidence="6 12">BC-23</strain>
        <strain evidence="5 10">NOV-71</strain>
        <strain evidence="2 8">NOV-9</strain>
        <strain evidence="4 13">ONT-3</strain>
        <strain evidence="3 11">SCRP245</strain>
    </source>
</reference>
<dbReference type="AlphaFoldDB" id="A0A6A3DQK0"/>
<evidence type="ECO:0000313" key="10">
    <source>
        <dbReference type="Proteomes" id="UP000441208"/>
    </source>
</evidence>
<organism evidence="2 8">
    <name type="scientific">Phytophthora fragariae</name>
    <dbReference type="NCBI Taxonomy" id="53985"/>
    <lineage>
        <taxon>Eukaryota</taxon>
        <taxon>Sar</taxon>
        <taxon>Stramenopiles</taxon>
        <taxon>Oomycota</taxon>
        <taxon>Peronosporomycetes</taxon>
        <taxon>Peronosporales</taxon>
        <taxon>Peronosporaceae</taxon>
        <taxon>Phytophthora</taxon>
    </lineage>
</organism>
<protein>
    <submittedName>
        <fullName evidence="2">Uncharacterized protein</fullName>
    </submittedName>
</protein>
<evidence type="ECO:0000313" key="5">
    <source>
        <dbReference type="EMBL" id="KAE9070391.1"/>
    </source>
</evidence>
<feature type="region of interest" description="Disordered" evidence="1">
    <location>
        <begin position="17"/>
        <end position="45"/>
    </location>
</feature>
<dbReference type="EMBL" id="QXFZ01003231">
    <property type="protein sequence ID" value="KAE9070391.1"/>
    <property type="molecule type" value="Genomic_DNA"/>
</dbReference>
<evidence type="ECO:0000313" key="6">
    <source>
        <dbReference type="EMBL" id="KAE9176592.1"/>
    </source>
</evidence>
<evidence type="ECO:0000313" key="2">
    <source>
        <dbReference type="EMBL" id="KAE8922067.1"/>
    </source>
</evidence>
<name>A0A6A3DQK0_9STRA</name>
<evidence type="ECO:0000313" key="9">
    <source>
        <dbReference type="Proteomes" id="UP000437068"/>
    </source>
</evidence>
<gene>
    <name evidence="7" type="ORF">PF001_g26405</name>
    <name evidence="6" type="ORF">PF004_g26032</name>
    <name evidence="5" type="ORF">PF007_g26956</name>
    <name evidence="2" type="ORF">PF009_g27660</name>
    <name evidence="4" type="ORF">PF010_g26519</name>
    <name evidence="3" type="ORF">PF011_g25940</name>
</gene>
<evidence type="ECO:0000313" key="11">
    <source>
        <dbReference type="Proteomes" id="UP000460718"/>
    </source>
</evidence>
<dbReference type="Proteomes" id="UP000441208">
    <property type="component" value="Unassembled WGS sequence"/>
</dbReference>
<sequence length="262" mass="29368">MSMGLATTTAATTGTTTSNVTTASASSTGSQATVTSLTPPVGTAGAPVEHLGVQQVGVVGIPDIKPRASSKPPKHDDTFEVYQLKLRLYREQRDSWNVVTDDETRHAVDLVLQRLFDVRNRVAMEAIIRGVVGADAQKVCNCTSAKEMYDTLIAEKTQRDYSYAVHLKRELYAHSYTPGQKMADYIQEMNSLRQRLQHMGPSFAIDDTSMYQALLMGVCAVHRELVTQFDFSYRQGNPPTKNKCEMRFFLVTRWKIWRQIQP</sequence>
<evidence type="ECO:0000313" key="4">
    <source>
        <dbReference type="EMBL" id="KAE9069835.1"/>
    </source>
</evidence>
<evidence type="ECO:0000313" key="3">
    <source>
        <dbReference type="EMBL" id="KAE8971697.1"/>
    </source>
</evidence>
<dbReference type="EMBL" id="QXGC01003327">
    <property type="protein sequence ID" value="KAE9176592.1"/>
    <property type="molecule type" value="Genomic_DNA"/>
</dbReference>
<comment type="caution">
    <text evidence="2">The sequence shown here is derived from an EMBL/GenBank/DDBJ whole genome shotgun (WGS) entry which is preliminary data.</text>
</comment>
<dbReference type="Proteomes" id="UP000488956">
    <property type="component" value="Unassembled WGS sequence"/>
</dbReference>
<dbReference type="EMBL" id="QXGE01003301">
    <property type="protein sequence ID" value="KAE9275844.1"/>
    <property type="molecule type" value="Genomic_DNA"/>
</dbReference>
<accession>A0A6A3DQK0</accession>
<dbReference type="EMBL" id="QXGF01003226">
    <property type="protein sequence ID" value="KAE8922067.1"/>
    <property type="molecule type" value="Genomic_DNA"/>
</dbReference>
<feature type="compositionally biased region" description="Low complexity" evidence="1">
    <location>
        <begin position="17"/>
        <end position="36"/>
    </location>
</feature>
<proteinExistence type="predicted"/>
<evidence type="ECO:0000313" key="8">
    <source>
        <dbReference type="Proteomes" id="UP000429523"/>
    </source>
</evidence>
<dbReference type="Proteomes" id="UP000437068">
    <property type="component" value="Unassembled WGS sequence"/>
</dbReference>
<evidence type="ECO:0000313" key="12">
    <source>
        <dbReference type="Proteomes" id="UP000476176"/>
    </source>
</evidence>
<dbReference type="Proteomes" id="UP000429523">
    <property type="component" value="Unassembled WGS sequence"/>
</dbReference>
<dbReference type="EMBL" id="QXFW01003295">
    <property type="protein sequence ID" value="KAE8971697.1"/>
    <property type="molecule type" value="Genomic_DNA"/>
</dbReference>
<dbReference type="Proteomes" id="UP000460718">
    <property type="component" value="Unassembled WGS sequence"/>
</dbReference>
<dbReference type="EMBL" id="QXFX01003308">
    <property type="protein sequence ID" value="KAE9069835.1"/>
    <property type="molecule type" value="Genomic_DNA"/>
</dbReference>
<evidence type="ECO:0000313" key="13">
    <source>
        <dbReference type="Proteomes" id="UP000488956"/>
    </source>
</evidence>